<gene>
    <name evidence="3" type="ORF">ACFOD7_13000</name>
</gene>
<evidence type="ECO:0000313" key="3">
    <source>
        <dbReference type="EMBL" id="MFC3168967.1"/>
    </source>
</evidence>
<feature type="domain" description="Hedgehog/Intein (Hint)" evidence="2">
    <location>
        <begin position="184"/>
        <end position="330"/>
    </location>
</feature>
<dbReference type="EMBL" id="JBHRTE010000051">
    <property type="protein sequence ID" value="MFC3168967.1"/>
    <property type="molecule type" value="Genomic_DNA"/>
</dbReference>
<evidence type="ECO:0000313" key="4">
    <source>
        <dbReference type="Proteomes" id="UP001595557"/>
    </source>
</evidence>
<proteinExistence type="predicted"/>
<name>A0ABV7IJV0_9RHOB</name>
<dbReference type="InterPro" id="IPR028992">
    <property type="entry name" value="Hedgehog/Intein_dom"/>
</dbReference>
<reference evidence="4" key="1">
    <citation type="journal article" date="2019" name="Int. J. Syst. Evol. Microbiol.">
        <title>The Global Catalogue of Microorganisms (GCM) 10K type strain sequencing project: providing services to taxonomists for standard genome sequencing and annotation.</title>
        <authorList>
            <consortium name="The Broad Institute Genomics Platform"/>
            <consortium name="The Broad Institute Genome Sequencing Center for Infectious Disease"/>
            <person name="Wu L."/>
            <person name="Ma J."/>
        </authorList>
    </citation>
    <scope>NUCLEOTIDE SEQUENCE [LARGE SCALE GENOMIC DNA]</scope>
    <source>
        <strain evidence="4">KCTC 52239</strain>
    </source>
</reference>
<organism evidence="3 4">
    <name type="scientific">Paracoccus fontiphilus</name>
    <dbReference type="NCBI Taxonomy" id="1815556"/>
    <lineage>
        <taxon>Bacteria</taxon>
        <taxon>Pseudomonadati</taxon>
        <taxon>Pseudomonadota</taxon>
        <taxon>Alphaproteobacteria</taxon>
        <taxon>Rhodobacterales</taxon>
        <taxon>Paracoccaceae</taxon>
        <taxon>Paracoccus</taxon>
    </lineage>
</organism>
<sequence>MDYEFTMLTVSQRITTAGTGTEAPTQAPWTNVPTGGAIAMPGAVLTTVKISDEDGDNSFQSGRYAPDPSGQTLTEPVIFGNNSAPTPAGTRMSFHSVTTIQNAVQNADGTRDSFLALFPRTLKVNETGDELGGRYSVLLMPVARSDGSYPVFSLSNSYTYNGYQPVSRTYDAVAYAPPAARDVTCFAAGTIIQTPAGPRAVEHLRAGDPVLTRDHGAQPLRWQGSAHVSPEGLELRPNLRPILIRKDALGAGSPDRDLLVSPQHRILVRSRIAYRLFRDNEFLVAAKHLVGLPDIEVMSPPDGITYFHLLFDRHEIVLSNGAWSESLYTGAQALKAVSEAARREIMTLFPELAQGTPPAPARRLLTGREARQLAERQQRNIGKRCLIEAL</sequence>
<dbReference type="Gene3D" id="2.170.16.10">
    <property type="entry name" value="Hedgehog/Intein (Hint) domain"/>
    <property type="match status" value="1"/>
</dbReference>
<evidence type="ECO:0000259" key="2">
    <source>
        <dbReference type="Pfam" id="PF13403"/>
    </source>
</evidence>
<dbReference type="InterPro" id="IPR036844">
    <property type="entry name" value="Hint_dom_sf"/>
</dbReference>
<protein>
    <submittedName>
        <fullName evidence="3">Hint domain-containing protein</fullName>
    </submittedName>
</protein>
<comment type="caution">
    <text evidence="3">The sequence shown here is derived from an EMBL/GenBank/DDBJ whole genome shotgun (WGS) entry which is preliminary data.</text>
</comment>
<feature type="compositionally biased region" description="Polar residues" evidence="1">
    <location>
        <begin position="69"/>
        <end position="85"/>
    </location>
</feature>
<evidence type="ECO:0000256" key="1">
    <source>
        <dbReference type="SAM" id="MobiDB-lite"/>
    </source>
</evidence>
<dbReference type="SUPFAM" id="SSF51294">
    <property type="entry name" value="Hedgehog/intein (Hint) domain"/>
    <property type="match status" value="1"/>
</dbReference>
<keyword evidence="4" id="KW-1185">Reference proteome</keyword>
<dbReference type="Proteomes" id="UP001595557">
    <property type="component" value="Unassembled WGS sequence"/>
</dbReference>
<feature type="region of interest" description="Disordered" evidence="1">
    <location>
        <begin position="55"/>
        <end position="85"/>
    </location>
</feature>
<dbReference type="RefSeq" id="WP_242689961.1">
    <property type="nucleotide sequence ID" value="NZ_JAFNAW010000005.1"/>
</dbReference>
<dbReference type="Pfam" id="PF13403">
    <property type="entry name" value="Hint_2"/>
    <property type="match status" value="1"/>
</dbReference>
<accession>A0ABV7IJV0</accession>